<protein>
    <submittedName>
        <fullName evidence="2">Uncharacterized protein</fullName>
    </submittedName>
</protein>
<keyword evidence="1" id="KW-1133">Transmembrane helix</keyword>
<proteinExistence type="predicted"/>
<evidence type="ECO:0000313" key="2">
    <source>
        <dbReference type="EMBL" id="CAG6757384.1"/>
    </source>
</evidence>
<dbReference type="AlphaFoldDB" id="A0A8D9A0K9"/>
<reference evidence="2" key="1">
    <citation type="submission" date="2021-05" db="EMBL/GenBank/DDBJ databases">
        <authorList>
            <person name="Alioto T."/>
            <person name="Alioto T."/>
            <person name="Gomez Garrido J."/>
        </authorList>
    </citation>
    <scope>NUCLEOTIDE SEQUENCE</scope>
</reference>
<keyword evidence="1" id="KW-0472">Membrane</keyword>
<feature type="transmembrane region" description="Helical" evidence="1">
    <location>
        <begin position="74"/>
        <end position="96"/>
    </location>
</feature>
<organism evidence="2">
    <name type="scientific">Cacopsylla melanoneura</name>
    <dbReference type="NCBI Taxonomy" id="428564"/>
    <lineage>
        <taxon>Eukaryota</taxon>
        <taxon>Metazoa</taxon>
        <taxon>Ecdysozoa</taxon>
        <taxon>Arthropoda</taxon>
        <taxon>Hexapoda</taxon>
        <taxon>Insecta</taxon>
        <taxon>Pterygota</taxon>
        <taxon>Neoptera</taxon>
        <taxon>Paraneoptera</taxon>
        <taxon>Hemiptera</taxon>
        <taxon>Sternorrhyncha</taxon>
        <taxon>Psylloidea</taxon>
        <taxon>Psyllidae</taxon>
        <taxon>Psyllinae</taxon>
        <taxon>Cacopsylla</taxon>
    </lineage>
</organism>
<sequence length="113" mass="12531">MLEVGSDFSILPMPPVQFPQLGLPLSLLQLEILYIFLPICCRRGRCSRASLSRSTTLPEASGTTPSASPRVSSLIATTITTRTIFAFLSFGFVLFVPFSRRFRRAVPTPYCGW</sequence>
<dbReference type="EMBL" id="HBUF01546993">
    <property type="protein sequence ID" value="CAG6757384.1"/>
    <property type="molecule type" value="Transcribed_RNA"/>
</dbReference>
<name>A0A8D9A0K9_9HEMI</name>
<evidence type="ECO:0000256" key="1">
    <source>
        <dbReference type="SAM" id="Phobius"/>
    </source>
</evidence>
<accession>A0A8D9A0K9</accession>
<keyword evidence="1" id="KW-0812">Transmembrane</keyword>